<dbReference type="Gene3D" id="1.50.40.10">
    <property type="entry name" value="Mitochondrial carrier domain"/>
    <property type="match status" value="1"/>
</dbReference>
<dbReference type="OMA" id="YCEPANR"/>
<dbReference type="GO" id="GO:0031966">
    <property type="term" value="C:mitochondrial membrane"/>
    <property type="evidence" value="ECO:0007669"/>
    <property type="project" value="UniProtKB-SubCell"/>
</dbReference>
<dbReference type="GO" id="GO:1990575">
    <property type="term" value="P:mitochondrial L-ornithine transmembrane transport"/>
    <property type="evidence" value="ECO:0007669"/>
    <property type="project" value="TreeGrafter"/>
</dbReference>
<dbReference type="InterPro" id="IPR050567">
    <property type="entry name" value="Mitochondrial_Carrier"/>
</dbReference>
<evidence type="ECO:0000256" key="10">
    <source>
        <dbReference type="RuleBase" id="RU000488"/>
    </source>
</evidence>
<feature type="repeat" description="Solcar" evidence="9">
    <location>
        <begin position="16"/>
        <end position="104"/>
    </location>
</feature>
<dbReference type="PANTHER" id="PTHR45624:SF31">
    <property type="entry name" value="MITOCHONDRIAL ORNITHINE TRANSPORTER 1"/>
    <property type="match status" value="1"/>
</dbReference>
<proteinExistence type="inferred from homology"/>
<keyword evidence="3 10" id="KW-0813">Transport</keyword>
<keyword evidence="6" id="KW-1133">Transmembrane helix</keyword>
<keyword evidence="12" id="KW-1185">Reference proteome</keyword>
<evidence type="ECO:0000256" key="4">
    <source>
        <dbReference type="ARBA" id="ARBA00022692"/>
    </source>
</evidence>
<keyword evidence="8 9" id="KW-0472">Membrane</keyword>
<dbReference type="InterPro" id="IPR023395">
    <property type="entry name" value="MCP_dom_sf"/>
</dbReference>
<comment type="subcellular location">
    <subcellularLocation>
        <location evidence="1">Mitochondrion membrane</location>
        <topology evidence="1">Multi-pass membrane protein</topology>
    </subcellularLocation>
</comment>
<evidence type="ECO:0000256" key="9">
    <source>
        <dbReference type="PROSITE-ProRule" id="PRU00282"/>
    </source>
</evidence>
<evidence type="ECO:0000256" key="7">
    <source>
        <dbReference type="ARBA" id="ARBA00023128"/>
    </source>
</evidence>
<evidence type="ECO:0000256" key="8">
    <source>
        <dbReference type="ARBA" id="ARBA00023136"/>
    </source>
</evidence>
<dbReference type="InterPro" id="IPR018108">
    <property type="entry name" value="MCP_transmembrane"/>
</dbReference>
<keyword evidence="7" id="KW-0496">Mitochondrion</keyword>
<keyword evidence="4 9" id="KW-0812">Transmembrane</keyword>
<evidence type="ECO:0000256" key="1">
    <source>
        <dbReference type="ARBA" id="ARBA00004225"/>
    </source>
</evidence>
<evidence type="ECO:0000256" key="6">
    <source>
        <dbReference type="ARBA" id="ARBA00022989"/>
    </source>
</evidence>
<evidence type="ECO:0000256" key="2">
    <source>
        <dbReference type="ARBA" id="ARBA00006375"/>
    </source>
</evidence>
<dbReference type="SUPFAM" id="SSF103506">
    <property type="entry name" value="Mitochondrial carrier"/>
    <property type="match status" value="1"/>
</dbReference>
<gene>
    <name evidence="11" type="ORF">BN946_scf185015.g14</name>
</gene>
<keyword evidence="5" id="KW-0677">Repeat</keyword>
<evidence type="ECO:0000256" key="5">
    <source>
        <dbReference type="ARBA" id="ARBA00022737"/>
    </source>
</evidence>
<comment type="caution">
    <text evidence="11">The sequence shown here is derived from an EMBL/GenBank/DDBJ whole genome shotgun (WGS) entry which is preliminary data.</text>
</comment>
<dbReference type="Proteomes" id="UP000029665">
    <property type="component" value="Unassembled WGS sequence"/>
</dbReference>
<dbReference type="PANTHER" id="PTHR45624">
    <property type="entry name" value="MITOCHONDRIAL BASIC AMINO ACIDS TRANSPORTER-RELATED"/>
    <property type="match status" value="1"/>
</dbReference>
<accession>A0A060SHL6</accession>
<name>A0A060SHL6_PYCCI</name>
<dbReference type="HOGENOM" id="CLU_1661340_0_0_1"/>
<reference evidence="11" key="1">
    <citation type="submission" date="2014-01" db="EMBL/GenBank/DDBJ databases">
        <title>The genome of the white-rot fungus Pycnoporus cinnabarinus: a basidiomycete model with a versatile arsenal for lignocellulosic biomass breakdown.</title>
        <authorList>
            <person name="Levasseur A."/>
            <person name="Lomascolo A."/>
            <person name="Ruiz-Duenas F.J."/>
            <person name="Uzan E."/>
            <person name="Piumi F."/>
            <person name="Kues U."/>
            <person name="Ram A.F.J."/>
            <person name="Murat C."/>
            <person name="Haon M."/>
            <person name="Benoit I."/>
            <person name="Arfi Y."/>
            <person name="Chevret D."/>
            <person name="Drula E."/>
            <person name="Kwon M.J."/>
            <person name="Gouret P."/>
            <person name="Lesage-Meessen L."/>
            <person name="Lombard V."/>
            <person name="Mariette J."/>
            <person name="Noirot C."/>
            <person name="Park J."/>
            <person name="Patyshakuliyeva A."/>
            <person name="Wieneger R.A.B."/>
            <person name="Wosten H.A.B."/>
            <person name="Martin F."/>
            <person name="Coutinho P.M."/>
            <person name="de Vries R."/>
            <person name="Martinez A.T."/>
            <person name="Klopp C."/>
            <person name="Pontarotti P."/>
            <person name="Henrissat B."/>
            <person name="Record E."/>
        </authorList>
    </citation>
    <scope>NUCLEOTIDE SEQUENCE [LARGE SCALE GENOMIC DNA]</scope>
    <source>
        <strain evidence="11">BRFM137</strain>
    </source>
</reference>
<evidence type="ECO:0000313" key="11">
    <source>
        <dbReference type="EMBL" id="CDO73686.1"/>
    </source>
</evidence>
<dbReference type="OrthoDB" id="2139348at2759"/>
<sequence length="137" mass="14931">MEVSPEELQTTDSITVRALKDITFGSVAGIASKFFEHPFDLTKVRLQSQVLDAEARFKGPLDCLVKTWQKEGLRGLYRGLPAPIVGAMAENASLFWSYTELQNAIRWWTGMPLSQPLSLGQLALAGGGAGCITSFVL</sequence>
<evidence type="ECO:0000313" key="12">
    <source>
        <dbReference type="Proteomes" id="UP000029665"/>
    </source>
</evidence>
<dbReference type="GO" id="GO:0000064">
    <property type="term" value="F:L-ornithine transmembrane transporter activity"/>
    <property type="evidence" value="ECO:0007669"/>
    <property type="project" value="TreeGrafter"/>
</dbReference>
<dbReference type="PROSITE" id="PS50920">
    <property type="entry name" value="SOLCAR"/>
    <property type="match status" value="1"/>
</dbReference>
<comment type="similarity">
    <text evidence="2 10">Belongs to the mitochondrial carrier (TC 2.A.29) family.</text>
</comment>
<dbReference type="STRING" id="5643.A0A060SHL6"/>
<dbReference type="AlphaFoldDB" id="A0A060SHL6"/>
<evidence type="ECO:0000256" key="3">
    <source>
        <dbReference type="ARBA" id="ARBA00022448"/>
    </source>
</evidence>
<dbReference type="Pfam" id="PF00153">
    <property type="entry name" value="Mito_carr"/>
    <property type="match status" value="1"/>
</dbReference>
<organism evidence="11 12">
    <name type="scientific">Pycnoporus cinnabarinus</name>
    <name type="common">Cinnabar-red polypore</name>
    <name type="synonym">Trametes cinnabarina</name>
    <dbReference type="NCBI Taxonomy" id="5643"/>
    <lineage>
        <taxon>Eukaryota</taxon>
        <taxon>Fungi</taxon>
        <taxon>Dikarya</taxon>
        <taxon>Basidiomycota</taxon>
        <taxon>Agaricomycotina</taxon>
        <taxon>Agaricomycetes</taxon>
        <taxon>Polyporales</taxon>
        <taxon>Polyporaceae</taxon>
        <taxon>Trametes</taxon>
    </lineage>
</organism>
<protein>
    <submittedName>
        <fullName evidence="11">Uncharacterized protein</fullName>
    </submittedName>
</protein>
<dbReference type="EMBL" id="CCBP010000123">
    <property type="protein sequence ID" value="CDO73686.1"/>
    <property type="molecule type" value="Genomic_DNA"/>
</dbReference>